<keyword evidence="1" id="KW-0472">Membrane</keyword>
<dbReference type="Proteomes" id="UP000292958">
    <property type="component" value="Unassembled WGS sequence"/>
</dbReference>
<keyword evidence="1" id="KW-0812">Transmembrane</keyword>
<reference evidence="2 3" key="1">
    <citation type="submission" date="2019-02" db="EMBL/GenBank/DDBJ databases">
        <title>Genomic Encyclopedia of Archaeal and Bacterial Type Strains, Phase II (KMG-II): from individual species to whole genera.</title>
        <authorList>
            <person name="Goeker M."/>
        </authorList>
    </citation>
    <scope>NUCLEOTIDE SEQUENCE [LARGE SCALE GENOMIC DNA]</scope>
    <source>
        <strain evidence="2 3">DSM 18101</strain>
    </source>
</reference>
<evidence type="ECO:0000313" key="3">
    <source>
        <dbReference type="Proteomes" id="UP000292958"/>
    </source>
</evidence>
<keyword evidence="1" id="KW-1133">Transmembrane helix</keyword>
<dbReference type="AlphaFoldDB" id="A0A4Q7YY50"/>
<proteinExistence type="predicted"/>
<name>A0A4Q7YY50_9BACT</name>
<evidence type="ECO:0000256" key="1">
    <source>
        <dbReference type="SAM" id="Phobius"/>
    </source>
</evidence>
<feature type="transmembrane region" description="Helical" evidence="1">
    <location>
        <begin position="21"/>
        <end position="52"/>
    </location>
</feature>
<comment type="caution">
    <text evidence="2">The sequence shown here is derived from an EMBL/GenBank/DDBJ whole genome shotgun (WGS) entry which is preliminary data.</text>
</comment>
<protein>
    <submittedName>
        <fullName evidence="2">Uncharacterized protein</fullName>
    </submittedName>
</protein>
<accession>A0A4Q7YY50</accession>
<evidence type="ECO:0000313" key="2">
    <source>
        <dbReference type="EMBL" id="RZU42171.1"/>
    </source>
</evidence>
<organism evidence="2 3">
    <name type="scientific">Edaphobacter modestus</name>
    <dbReference type="NCBI Taxonomy" id="388466"/>
    <lineage>
        <taxon>Bacteria</taxon>
        <taxon>Pseudomonadati</taxon>
        <taxon>Acidobacteriota</taxon>
        <taxon>Terriglobia</taxon>
        <taxon>Terriglobales</taxon>
        <taxon>Acidobacteriaceae</taxon>
        <taxon>Edaphobacter</taxon>
    </lineage>
</organism>
<dbReference type="EMBL" id="SHKW01000001">
    <property type="protein sequence ID" value="RZU42171.1"/>
    <property type="molecule type" value="Genomic_DNA"/>
</dbReference>
<keyword evidence="3" id="KW-1185">Reference proteome</keyword>
<sequence>MNAPSATSMSRFRVKRRNYRTVAFWAVIGAVVALFLLLVFVCWDLVVAHYILV</sequence>
<gene>
    <name evidence="2" type="ORF">BDD14_3718</name>
</gene>